<gene>
    <name evidence="2" type="ORF">AVDCRST_MAG89-4951</name>
</gene>
<feature type="compositionally biased region" description="Basic residues" evidence="1">
    <location>
        <begin position="37"/>
        <end position="48"/>
    </location>
</feature>
<proteinExistence type="predicted"/>
<reference evidence="2" key="1">
    <citation type="submission" date="2020-02" db="EMBL/GenBank/DDBJ databases">
        <authorList>
            <person name="Meier V. D."/>
        </authorList>
    </citation>
    <scope>NUCLEOTIDE SEQUENCE</scope>
    <source>
        <strain evidence="2">AVDCRST_MAG89</strain>
    </source>
</reference>
<accession>A0A6J4N659</accession>
<feature type="non-terminal residue" evidence="2">
    <location>
        <position position="57"/>
    </location>
</feature>
<dbReference type="EMBL" id="CADCTV010001046">
    <property type="protein sequence ID" value="CAA9375352.1"/>
    <property type="molecule type" value="Genomic_DNA"/>
</dbReference>
<evidence type="ECO:0000256" key="1">
    <source>
        <dbReference type="SAM" id="MobiDB-lite"/>
    </source>
</evidence>
<dbReference type="AlphaFoldDB" id="A0A6J4N659"/>
<organism evidence="2">
    <name type="scientific">uncultured Gemmatimonadota bacterium</name>
    <dbReference type="NCBI Taxonomy" id="203437"/>
    <lineage>
        <taxon>Bacteria</taxon>
        <taxon>Pseudomonadati</taxon>
        <taxon>Gemmatimonadota</taxon>
        <taxon>environmental samples</taxon>
    </lineage>
</organism>
<feature type="region of interest" description="Disordered" evidence="1">
    <location>
        <begin position="15"/>
        <end position="57"/>
    </location>
</feature>
<sequence length="57" mass="5520">GGAVHRLPRGPVALVAGAGGAHAPAPEGGTDGGPRAVRGRRRAPRGRHGAGAALRGR</sequence>
<name>A0A6J4N659_9BACT</name>
<feature type="compositionally biased region" description="Low complexity" evidence="1">
    <location>
        <begin position="15"/>
        <end position="36"/>
    </location>
</feature>
<feature type="non-terminal residue" evidence="2">
    <location>
        <position position="1"/>
    </location>
</feature>
<evidence type="ECO:0000313" key="2">
    <source>
        <dbReference type="EMBL" id="CAA9375352.1"/>
    </source>
</evidence>
<protein>
    <submittedName>
        <fullName evidence="2">Uncharacterized protein</fullName>
    </submittedName>
</protein>